<reference evidence="3" key="1">
    <citation type="journal article" date="2011" name="Nature">
        <title>Genome sequence and analysis of the tuber crop potato.</title>
        <authorList>
            <consortium name="The Potato Genome Sequencing Consortium"/>
        </authorList>
    </citation>
    <scope>NUCLEOTIDE SEQUENCE [LARGE SCALE GENOMIC DNA]</scope>
    <source>
        <strain evidence="3">cv. DM1-3 516 R44</strain>
    </source>
</reference>
<proteinExistence type="predicted"/>
<dbReference type="Gramene" id="PGSC0003DMT400092112">
    <property type="protein sequence ID" value="PGSC0003DMT400092112"/>
    <property type="gene ID" value="PGSC0003DMG400041683"/>
</dbReference>
<dbReference type="PaxDb" id="4113-PGSC0003DMT400092112"/>
<dbReference type="Proteomes" id="UP000011115">
    <property type="component" value="Unassembled WGS sequence"/>
</dbReference>
<sequence>MLGDLLKGRTPPSVPVREALKENDKKRDARSSRHFADQFREAEIEEGKCLKRCMVASNMSFWRIADKIDEPDHSHRLTQYTLKVKSVKLGGVRISSAYRQPSWRSR</sequence>
<evidence type="ECO:0000313" key="3">
    <source>
        <dbReference type="Proteomes" id="UP000011115"/>
    </source>
</evidence>
<dbReference type="HOGENOM" id="CLU_166425_0_0_1"/>
<accession>M1DP43</accession>
<reference evidence="2" key="2">
    <citation type="submission" date="2015-06" db="UniProtKB">
        <authorList>
            <consortium name="EnsemblPlants"/>
        </authorList>
    </citation>
    <scope>IDENTIFICATION</scope>
    <source>
        <strain evidence="2">DM1-3 516 R44</strain>
    </source>
</reference>
<evidence type="ECO:0000256" key="1">
    <source>
        <dbReference type="SAM" id="MobiDB-lite"/>
    </source>
</evidence>
<keyword evidence="3" id="KW-1185">Reference proteome</keyword>
<protein>
    <submittedName>
        <fullName evidence="2">Uncharacterized protein</fullName>
    </submittedName>
</protein>
<feature type="region of interest" description="Disordered" evidence="1">
    <location>
        <begin position="1"/>
        <end position="33"/>
    </location>
</feature>
<feature type="compositionally biased region" description="Basic and acidic residues" evidence="1">
    <location>
        <begin position="18"/>
        <end position="33"/>
    </location>
</feature>
<organism evidence="2 3">
    <name type="scientific">Solanum tuberosum</name>
    <name type="common">Potato</name>
    <dbReference type="NCBI Taxonomy" id="4113"/>
    <lineage>
        <taxon>Eukaryota</taxon>
        <taxon>Viridiplantae</taxon>
        <taxon>Streptophyta</taxon>
        <taxon>Embryophyta</taxon>
        <taxon>Tracheophyta</taxon>
        <taxon>Spermatophyta</taxon>
        <taxon>Magnoliopsida</taxon>
        <taxon>eudicotyledons</taxon>
        <taxon>Gunneridae</taxon>
        <taxon>Pentapetalae</taxon>
        <taxon>asterids</taxon>
        <taxon>lamiids</taxon>
        <taxon>Solanales</taxon>
        <taxon>Solanaceae</taxon>
        <taxon>Solanoideae</taxon>
        <taxon>Solaneae</taxon>
        <taxon>Solanum</taxon>
    </lineage>
</organism>
<dbReference type="AlphaFoldDB" id="M1DP43"/>
<dbReference type="InParanoid" id="M1DP43"/>
<dbReference type="EnsemblPlants" id="PGSC0003DMT400092112">
    <property type="protein sequence ID" value="PGSC0003DMT400092112"/>
    <property type="gene ID" value="PGSC0003DMG400041683"/>
</dbReference>
<evidence type="ECO:0000313" key="2">
    <source>
        <dbReference type="EnsemblPlants" id="PGSC0003DMT400092112"/>
    </source>
</evidence>
<name>M1DP43_SOLTU</name>